<dbReference type="Gene3D" id="3.30.70.270">
    <property type="match status" value="1"/>
</dbReference>
<keyword evidence="8" id="KW-1185">Reference proteome</keyword>
<dbReference type="PANTHER" id="PTHR44757">
    <property type="entry name" value="DIGUANYLATE CYCLASE DGCP"/>
    <property type="match status" value="1"/>
</dbReference>
<evidence type="ECO:0000313" key="7">
    <source>
        <dbReference type="EMBL" id="BCK01143.1"/>
    </source>
</evidence>
<dbReference type="InterPro" id="IPR035965">
    <property type="entry name" value="PAS-like_dom_sf"/>
</dbReference>
<dbReference type="SMART" id="SM00052">
    <property type="entry name" value="EAL"/>
    <property type="match status" value="1"/>
</dbReference>
<feature type="coiled-coil region" evidence="1">
    <location>
        <begin position="92"/>
        <end position="133"/>
    </location>
</feature>
<evidence type="ECO:0000259" key="5">
    <source>
        <dbReference type="PROSITE" id="PS50883"/>
    </source>
</evidence>
<dbReference type="PROSITE" id="PS50883">
    <property type="entry name" value="EAL"/>
    <property type="match status" value="1"/>
</dbReference>
<accession>A0A7M3S975</accession>
<dbReference type="InterPro" id="IPR000160">
    <property type="entry name" value="GGDEF_dom"/>
</dbReference>
<evidence type="ECO:0000256" key="2">
    <source>
        <dbReference type="SAM" id="Phobius"/>
    </source>
</evidence>
<dbReference type="Gene3D" id="3.20.20.450">
    <property type="entry name" value="EAL domain"/>
    <property type="match status" value="1"/>
</dbReference>
<dbReference type="SUPFAM" id="SSF141868">
    <property type="entry name" value="EAL domain-like"/>
    <property type="match status" value="1"/>
</dbReference>
<dbReference type="InterPro" id="IPR000014">
    <property type="entry name" value="PAS"/>
</dbReference>
<keyword evidence="1" id="KW-0175">Coiled coil</keyword>
<dbReference type="EMBL" id="AP023368">
    <property type="protein sequence ID" value="BCK01143.1"/>
    <property type="molecule type" value="Genomic_DNA"/>
</dbReference>
<dbReference type="SUPFAM" id="SSF55073">
    <property type="entry name" value="Nucleotide cyclase"/>
    <property type="match status" value="1"/>
</dbReference>
<dbReference type="SMART" id="SM00086">
    <property type="entry name" value="PAC"/>
    <property type="match status" value="1"/>
</dbReference>
<dbReference type="SMART" id="SM00267">
    <property type="entry name" value="GGDEF"/>
    <property type="match status" value="1"/>
</dbReference>
<keyword evidence="2" id="KW-0812">Transmembrane</keyword>
<dbReference type="Proteomes" id="UP000515703">
    <property type="component" value="Chromosome"/>
</dbReference>
<dbReference type="PROSITE" id="PS50887">
    <property type="entry name" value="GGDEF"/>
    <property type="match status" value="1"/>
</dbReference>
<dbReference type="Pfam" id="PF08447">
    <property type="entry name" value="PAS_3"/>
    <property type="match status" value="1"/>
</dbReference>
<dbReference type="PROSITE" id="PS50113">
    <property type="entry name" value="PAC"/>
    <property type="match status" value="1"/>
</dbReference>
<dbReference type="InterPro" id="IPR035919">
    <property type="entry name" value="EAL_sf"/>
</dbReference>
<proteinExistence type="predicted"/>
<dbReference type="NCBIfam" id="TIGR00229">
    <property type="entry name" value="sensory_box"/>
    <property type="match status" value="1"/>
</dbReference>
<feature type="transmembrane region" description="Helical" evidence="2">
    <location>
        <begin position="71"/>
        <end position="92"/>
    </location>
</feature>
<dbReference type="InterPro" id="IPR001633">
    <property type="entry name" value="EAL_dom"/>
</dbReference>
<dbReference type="CDD" id="cd01948">
    <property type="entry name" value="EAL"/>
    <property type="match status" value="1"/>
</dbReference>
<dbReference type="InterPro" id="IPR043128">
    <property type="entry name" value="Rev_trsase/Diguanyl_cyclase"/>
</dbReference>
<dbReference type="Gene3D" id="3.30.450.20">
    <property type="entry name" value="PAS domain"/>
    <property type="match status" value="1"/>
</dbReference>
<dbReference type="NCBIfam" id="TIGR00254">
    <property type="entry name" value="GGDEF"/>
    <property type="match status" value="1"/>
</dbReference>
<dbReference type="KEGG" id="acht:bsdcttw_41830"/>
<dbReference type="Pfam" id="PF00563">
    <property type="entry name" value="EAL"/>
    <property type="match status" value="1"/>
</dbReference>
<feature type="domain" description="GGDEF" evidence="6">
    <location>
        <begin position="302"/>
        <end position="435"/>
    </location>
</feature>
<sequence>MKKHKREDKKNYNPFFTDKLLNISKEFEPFKVALRVTGIYAVFGILWIYLSDRLLDVLVQDKKIITLISTFKGWIFVVLTGMLIFGLVYFSLNRIKNDKIKLEDSYQELASTYEELEATYAELTASEEELRQQYDTIVDNQSKIMENEEKYRLISEASNDGIWDELDNVRHFSERWLEITGYSRQEVENMADWMELIHPEDFPAAKALYDDHLAGKTSFYSSEYRIKRKDGKYIWIQSRGKAAFDGLGKVGRIAGSHTDISKLKDYQNELQYLAFHDALTGLPNRLALFNDVNNLLVSESESKFSFLFLDVDDFKFINDTHGHDFGDQIIILIGERITKQLDNSSTFYRLGGDEFIIINKGIGSRKEAELFAEQIMLAFKEPVIIASSNLRINISIGICLYPEHGRNSNELLRCADIAMYKAKDIGGNYYITFAQSMNDVIIERMQIEEQLHNAMENKEFVLFYQPQYDIMENKITGMEALIRWNNPVLGHVPPLKFIEIAEETHYIIPLGKWVLEEACAFMKKIQPINNSGLTISINISILQLLQNDFVDMVLAIIEQNNLEPSLVELEITESILMESYDIIKEKLNKLCEKGIKIALDDFGKGYSSLSYLKVLPISTLKIDKSFVDSIYDDSGSNSLTEHIVIMGRSLGLKLVAEGVETKEQLDYLINHKCHKIQGYLYSKPLPEQTIIEFLEKETVLDI</sequence>
<feature type="transmembrane region" description="Helical" evidence="2">
    <location>
        <begin position="32"/>
        <end position="51"/>
    </location>
</feature>
<feature type="domain" description="PAS" evidence="3">
    <location>
        <begin position="164"/>
        <end position="216"/>
    </location>
</feature>
<feature type="domain" description="PAC" evidence="4">
    <location>
        <begin position="220"/>
        <end position="272"/>
    </location>
</feature>
<keyword evidence="2" id="KW-1133">Transmembrane helix</keyword>
<evidence type="ECO:0000259" key="4">
    <source>
        <dbReference type="PROSITE" id="PS50113"/>
    </source>
</evidence>
<dbReference type="PROSITE" id="PS50112">
    <property type="entry name" value="PAS"/>
    <property type="match status" value="1"/>
</dbReference>
<reference evidence="7 8" key="1">
    <citation type="submission" date="2020-08" db="EMBL/GenBank/DDBJ databases">
        <title>Draft genome sequencing of an Anaerocolumna strain isolated from anoxic soil subjected to BSD treatment.</title>
        <authorList>
            <person name="Uek A."/>
            <person name="Tonouchi A."/>
        </authorList>
    </citation>
    <scope>NUCLEOTIDE SEQUENCE [LARGE SCALE GENOMIC DNA]</scope>
    <source>
        <strain evidence="7 8">CTTW</strain>
    </source>
</reference>
<reference evidence="7 8" key="2">
    <citation type="submission" date="2020-08" db="EMBL/GenBank/DDBJ databases">
        <authorList>
            <person name="Ueki A."/>
            <person name="Tonouchi A."/>
        </authorList>
    </citation>
    <scope>NUCLEOTIDE SEQUENCE [LARGE SCALE GENOMIC DNA]</scope>
    <source>
        <strain evidence="7 8">CTTW</strain>
    </source>
</reference>
<dbReference type="CDD" id="cd00130">
    <property type="entry name" value="PAS"/>
    <property type="match status" value="1"/>
</dbReference>
<dbReference type="SUPFAM" id="SSF55785">
    <property type="entry name" value="PYP-like sensor domain (PAS domain)"/>
    <property type="match status" value="1"/>
</dbReference>
<protein>
    <recommendedName>
        <fullName evidence="9">EAL domain-containing protein</fullName>
    </recommendedName>
</protein>
<dbReference type="AlphaFoldDB" id="A0A7M3S975"/>
<dbReference type="SMART" id="SM00091">
    <property type="entry name" value="PAS"/>
    <property type="match status" value="1"/>
</dbReference>
<dbReference type="CDD" id="cd01949">
    <property type="entry name" value="GGDEF"/>
    <property type="match status" value="1"/>
</dbReference>
<dbReference type="RefSeq" id="WP_185256742.1">
    <property type="nucleotide sequence ID" value="NZ_AP023368.1"/>
</dbReference>
<dbReference type="InterPro" id="IPR013655">
    <property type="entry name" value="PAS_fold_3"/>
</dbReference>
<organism evidence="7 8">
    <name type="scientific">Anaerocolumna chitinilytica</name>
    <dbReference type="NCBI Taxonomy" id="1727145"/>
    <lineage>
        <taxon>Bacteria</taxon>
        <taxon>Bacillati</taxon>
        <taxon>Bacillota</taxon>
        <taxon>Clostridia</taxon>
        <taxon>Lachnospirales</taxon>
        <taxon>Lachnospiraceae</taxon>
        <taxon>Anaerocolumna</taxon>
    </lineage>
</organism>
<name>A0A7M3S975_9FIRM</name>
<dbReference type="InterPro" id="IPR029787">
    <property type="entry name" value="Nucleotide_cyclase"/>
</dbReference>
<evidence type="ECO:0000259" key="6">
    <source>
        <dbReference type="PROSITE" id="PS50887"/>
    </source>
</evidence>
<dbReference type="InterPro" id="IPR052155">
    <property type="entry name" value="Biofilm_reg_signaling"/>
</dbReference>
<dbReference type="Pfam" id="PF00990">
    <property type="entry name" value="GGDEF"/>
    <property type="match status" value="1"/>
</dbReference>
<feature type="domain" description="EAL" evidence="5">
    <location>
        <begin position="444"/>
        <end position="698"/>
    </location>
</feature>
<evidence type="ECO:0008006" key="9">
    <source>
        <dbReference type="Google" id="ProtNLM"/>
    </source>
</evidence>
<keyword evidence="2" id="KW-0472">Membrane</keyword>
<evidence type="ECO:0000256" key="1">
    <source>
        <dbReference type="SAM" id="Coils"/>
    </source>
</evidence>
<evidence type="ECO:0000259" key="3">
    <source>
        <dbReference type="PROSITE" id="PS50112"/>
    </source>
</evidence>
<dbReference type="InterPro" id="IPR001610">
    <property type="entry name" value="PAC"/>
</dbReference>
<dbReference type="PANTHER" id="PTHR44757:SF2">
    <property type="entry name" value="BIOFILM ARCHITECTURE MAINTENANCE PROTEIN MBAA"/>
    <property type="match status" value="1"/>
</dbReference>
<dbReference type="InterPro" id="IPR000700">
    <property type="entry name" value="PAS-assoc_C"/>
</dbReference>
<evidence type="ECO:0000313" key="8">
    <source>
        <dbReference type="Proteomes" id="UP000515703"/>
    </source>
</evidence>
<gene>
    <name evidence="7" type="ORF">bsdcttw_41830</name>
</gene>